<keyword evidence="5" id="KW-1185">Reference proteome</keyword>
<dbReference type="InterPro" id="IPR036770">
    <property type="entry name" value="Ankyrin_rpt-contain_sf"/>
</dbReference>
<dbReference type="PANTHER" id="PTHR24198">
    <property type="entry name" value="ANKYRIN REPEAT AND PROTEIN KINASE DOMAIN-CONTAINING PROTEIN"/>
    <property type="match status" value="1"/>
</dbReference>
<feature type="repeat" description="ANK" evidence="3">
    <location>
        <begin position="233"/>
        <end position="265"/>
    </location>
</feature>
<evidence type="ECO:0000313" key="4">
    <source>
        <dbReference type="EMBL" id="KAK8853926.1"/>
    </source>
</evidence>
<comment type="caution">
    <text evidence="4">The sequence shown here is derived from an EMBL/GenBank/DDBJ whole genome shotgun (WGS) entry which is preliminary data.</text>
</comment>
<protein>
    <recommendedName>
        <fullName evidence="6">DUF3447 domain-containing protein</fullName>
    </recommendedName>
</protein>
<evidence type="ECO:0000256" key="2">
    <source>
        <dbReference type="ARBA" id="ARBA00023043"/>
    </source>
</evidence>
<reference evidence="4 5" key="1">
    <citation type="submission" date="2024-04" db="EMBL/GenBank/DDBJ databases">
        <title>Tritrichomonas musculus Genome.</title>
        <authorList>
            <person name="Alves-Ferreira E."/>
            <person name="Grigg M."/>
            <person name="Lorenzi H."/>
            <person name="Galac M."/>
        </authorList>
    </citation>
    <scope>NUCLEOTIDE SEQUENCE [LARGE SCALE GENOMIC DNA]</scope>
    <source>
        <strain evidence="4 5">EAF2021</strain>
    </source>
</reference>
<feature type="repeat" description="ANK" evidence="3">
    <location>
        <begin position="770"/>
        <end position="802"/>
    </location>
</feature>
<keyword evidence="1" id="KW-0677">Repeat</keyword>
<dbReference type="PANTHER" id="PTHR24198:SF194">
    <property type="entry name" value="INVERSIN-A"/>
    <property type="match status" value="1"/>
</dbReference>
<dbReference type="InterPro" id="IPR002110">
    <property type="entry name" value="Ankyrin_rpt"/>
</dbReference>
<gene>
    <name evidence="4" type="ORF">M9Y10_016472</name>
</gene>
<dbReference type="PROSITE" id="PS50297">
    <property type="entry name" value="ANK_REP_REGION"/>
    <property type="match status" value="3"/>
</dbReference>
<feature type="repeat" description="ANK" evidence="3">
    <location>
        <begin position="643"/>
        <end position="665"/>
    </location>
</feature>
<accession>A0ABR2HWP7</accession>
<evidence type="ECO:0000313" key="5">
    <source>
        <dbReference type="Proteomes" id="UP001470230"/>
    </source>
</evidence>
<dbReference type="SMART" id="SM00248">
    <property type="entry name" value="ANK"/>
    <property type="match status" value="12"/>
</dbReference>
<dbReference type="PROSITE" id="PS50088">
    <property type="entry name" value="ANK_REPEAT"/>
    <property type="match status" value="5"/>
</dbReference>
<evidence type="ECO:0008006" key="6">
    <source>
        <dbReference type="Google" id="ProtNLM"/>
    </source>
</evidence>
<organism evidence="4 5">
    <name type="scientific">Tritrichomonas musculus</name>
    <dbReference type="NCBI Taxonomy" id="1915356"/>
    <lineage>
        <taxon>Eukaryota</taxon>
        <taxon>Metamonada</taxon>
        <taxon>Parabasalia</taxon>
        <taxon>Tritrichomonadida</taxon>
        <taxon>Tritrichomonadidae</taxon>
        <taxon>Tritrichomonas</taxon>
    </lineage>
</organism>
<dbReference type="Pfam" id="PF12796">
    <property type="entry name" value="Ank_2"/>
    <property type="match status" value="4"/>
</dbReference>
<dbReference type="SUPFAM" id="SSF48403">
    <property type="entry name" value="Ankyrin repeat"/>
    <property type="match status" value="3"/>
</dbReference>
<name>A0ABR2HWP7_9EUKA</name>
<evidence type="ECO:0000256" key="3">
    <source>
        <dbReference type="PROSITE-ProRule" id="PRU00023"/>
    </source>
</evidence>
<evidence type="ECO:0000256" key="1">
    <source>
        <dbReference type="ARBA" id="ARBA00022737"/>
    </source>
</evidence>
<dbReference type="PRINTS" id="PR01415">
    <property type="entry name" value="ANKYRIN"/>
</dbReference>
<keyword evidence="2 3" id="KW-0040">ANK repeat</keyword>
<proteinExistence type="predicted"/>
<feature type="repeat" description="ANK" evidence="3">
    <location>
        <begin position="737"/>
        <end position="769"/>
    </location>
</feature>
<dbReference type="Proteomes" id="UP001470230">
    <property type="component" value="Unassembled WGS sequence"/>
</dbReference>
<dbReference type="Gene3D" id="1.25.40.20">
    <property type="entry name" value="Ankyrin repeat-containing domain"/>
    <property type="match status" value="4"/>
</dbReference>
<sequence>MSEPETAPSLQFYHITNTPRLPDTGANAVHFWASTDNLKLLEESGEKSLLVTDWFGNSPLHYAAACSSYICAEHIVKIFPTNHFFNQDKLTPAHIAAQRGDVRMLQILQKAEYLMTDVSECNWTILHFAVLYGHLESVKFILENCDNSMLYTLTDGMETILNSYQRNDFKFYSALDIAQIMKNKEMYDLLLTFHALPSLHSSIMSQNYRAITYFLLSPHSPHKNKLNFSAQYRRCTALHIAAAYDYYEICHSLLMCGASTDLLDVDGYSALDIALIHGATNSAQIILPKCSPERVSAAYCIALDLKITWIFNTFVNFKYDYIDKNGDSLLIRFIKRLTPDTYTEGTKKVANAILRSIQLPALLNTRDQYGATAFHYAAASEIFDFYNFLLNMVKDIDSPVDLNKSTILTYCVCSANRKSYQLINKRFNNAPDNFNMTPALYSLIDGMSDLPGLVNENSLNVGYNINIKGLRDFVNKPRVDSERKIFNYKTNETTTVNCPIINVYSDAFKENFDLNESKRMIQFFDKTDGYLYNCSFVYASVLLTKGKEIKSFTNLIDTVKKMNIQIDLMNHPDKNRRTPLMFAAMLRRYLHVSELINYGADIRFRDVEGNSVWHYVDKESVFKAIYDSRGGDVSITANDVNLKGETPLHIACKNGNLDVLKCFVRIIDDQKILTIPDKDGNTPLDNSLLSNSNNCIEYLHSKGVENRLITAIQNGCTVEEVEKLISHGYPVNSSDRLKNTPLHAAVQTKNIGIASYLVSKGADVSAMNNNSKTPMHMAAQLGCLEIIKILLRNKIDMTALTLENQPFIFASEHKNIKDFLFNYWKRQYYGQRFIEDFIFKSKDTVMAIDMRANMFSLEGLHPDLDKSFKEIITKIIFVLKKIIIMRPRNPKPFSFMYSLHHLLLILTTIDLSSYQELVRKNLVKEGYTTEPQKSLFRTFLYLYPLRWMNYVSKFLEKLPNHLLQDVDDIGIVRNDIFNSINSQVAENNKIFEMMNGKINEYLETSKLRLPQKLYLNQIQMNQNNVVVISATVKIDEVSCDPTCIFYPQFSMYLKAFYGNQFILPRYIPFHNGNVIKVILFSNNTVAFVSTKDSNVYLVFPVELILVKTLRSEDIHVTTPIGSFNMVKYSNPQAPNLSDFIYSILTDALFFAQDTCVEYDEGESLMAGPNKEKNTYMCLVVYQLIGKKMIDLRMIILKADSSNECFDLVQSHISNSIPSGLVFLRVIPRLADKGDNTIEFV</sequence>
<dbReference type="EMBL" id="JAPFFF010000021">
    <property type="protein sequence ID" value="KAK8853926.1"/>
    <property type="molecule type" value="Genomic_DNA"/>
</dbReference>
<feature type="repeat" description="ANK" evidence="3">
    <location>
        <begin position="575"/>
        <end position="607"/>
    </location>
</feature>